<sequence length="125" mass="14500">MKFDMDYKKFMEYFAKFSLGLMIVAGMYILIKPATKKVTSYKVNEDMTYTGKLVHGKFEGNGVLATKDGLYKGDFSNGRFVNDGIFIGKDYYYIKKDDTVTIKYNNGRVFVKEKDKWKEVDSDEN</sequence>
<keyword evidence="1" id="KW-0812">Transmembrane</keyword>
<keyword evidence="1" id="KW-0472">Membrane</keyword>
<dbReference type="EMBL" id="AEXM01000004">
    <property type="protein sequence ID" value="EGC82869.1"/>
    <property type="molecule type" value="Genomic_DNA"/>
</dbReference>
<evidence type="ECO:0000313" key="2">
    <source>
        <dbReference type="EMBL" id="EGC82869.1"/>
    </source>
</evidence>
<dbReference type="Proteomes" id="UP000005286">
    <property type="component" value="Unassembled WGS sequence"/>
</dbReference>
<evidence type="ECO:0000256" key="1">
    <source>
        <dbReference type="SAM" id="Phobius"/>
    </source>
</evidence>
<reference evidence="2 3" key="1">
    <citation type="submission" date="2011-01" db="EMBL/GenBank/DDBJ databases">
        <authorList>
            <person name="Durkin A.S."/>
            <person name="Madupu R."/>
            <person name="Torralba M."/>
            <person name="Gillis M."/>
            <person name="Methe B."/>
            <person name="Sutton G."/>
            <person name="Nelson K.E."/>
        </authorList>
    </citation>
    <scope>NUCLEOTIDE SEQUENCE [LARGE SCALE GENOMIC DNA]</scope>
    <source>
        <strain evidence="2 3">ACS-065-V-Col13</strain>
    </source>
</reference>
<gene>
    <name evidence="2" type="ORF">HMPREF9290_0466</name>
</gene>
<protein>
    <submittedName>
        <fullName evidence="2">Conserved domain protein</fullName>
    </submittedName>
</protein>
<dbReference type="AlphaFoldDB" id="F0GTI5"/>
<proteinExistence type="predicted"/>
<dbReference type="SUPFAM" id="SSF82185">
    <property type="entry name" value="Histone H3 K4-specific methyltransferase SET7/9 N-terminal domain"/>
    <property type="match status" value="1"/>
</dbReference>
<dbReference type="STRING" id="879305.HMPREF9290_0466"/>
<feature type="transmembrane region" description="Helical" evidence="1">
    <location>
        <begin position="13"/>
        <end position="31"/>
    </location>
</feature>
<dbReference type="RefSeq" id="WP_004833881.1">
    <property type="nucleotide sequence ID" value="NZ_AEXM01000004.1"/>
</dbReference>
<dbReference type="PATRIC" id="fig|879305.3.peg.116"/>
<keyword evidence="3" id="KW-1185">Reference proteome</keyword>
<name>F0GTI5_9FIRM</name>
<dbReference type="eggNOG" id="ENOG5030GIB">
    <property type="taxonomic scope" value="Bacteria"/>
</dbReference>
<comment type="caution">
    <text evidence="2">The sequence shown here is derived from an EMBL/GenBank/DDBJ whole genome shotgun (WGS) entry which is preliminary data.</text>
</comment>
<keyword evidence="1" id="KW-1133">Transmembrane helix</keyword>
<organism evidence="2 3">
    <name type="scientific">Anaerococcus prevotii ACS-065-V-Col13</name>
    <dbReference type="NCBI Taxonomy" id="879305"/>
    <lineage>
        <taxon>Bacteria</taxon>
        <taxon>Bacillati</taxon>
        <taxon>Bacillota</taxon>
        <taxon>Tissierellia</taxon>
        <taxon>Tissierellales</taxon>
        <taxon>Peptoniphilaceae</taxon>
        <taxon>Anaerococcus</taxon>
    </lineage>
</organism>
<evidence type="ECO:0000313" key="3">
    <source>
        <dbReference type="Proteomes" id="UP000005286"/>
    </source>
</evidence>
<accession>F0GTI5</accession>